<accession>C1FRV5</accession>
<evidence type="ECO:0000313" key="1">
    <source>
        <dbReference type="EMBL" id="ACO85961.1"/>
    </source>
</evidence>
<protein>
    <submittedName>
        <fullName evidence="1">Uncharacterized protein</fullName>
    </submittedName>
</protein>
<name>C1FRV5_CLOBJ</name>
<organism evidence="1 2">
    <name type="scientific">Clostridium botulinum (strain Kyoto / Type A2)</name>
    <dbReference type="NCBI Taxonomy" id="536232"/>
    <lineage>
        <taxon>Bacteria</taxon>
        <taxon>Bacillati</taxon>
        <taxon>Bacillota</taxon>
        <taxon>Clostridia</taxon>
        <taxon>Eubacteriales</taxon>
        <taxon>Clostridiaceae</taxon>
        <taxon>Clostridium</taxon>
    </lineage>
</organism>
<dbReference type="EMBL" id="CP001581">
    <property type="protein sequence ID" value="ACO85961.1"/>
    <property type="molecule type" value="Genomic_DNA"/>
</dbReference>
<reference evidence="1 2" key="1">
    <citation type="submission" date="2008-10" db="EMBL/GenBank/DDBJ databases">
        <title>Genome sequence of Clostridium botulinum A2 Kyoto.</title>
        <authorList>
            <person name="Shrivastava S."/>
            <person name="Brinkac L.M."/>
            <person name="Brown J.L."/>
            <person name="Bruce D."/>
            <person name="Detter C.C."/>
            <person name="Johnson E.A."/>
            <person name="Munk C.A."/>
            <person name="Smith L.A."/>
            <person name="Smith T.J."/>
            <person name="Sutton G."/>
            <person name="Brettin T.S."/>
        </authorList>
    </citation>
    <scope>NUCLEOTIDE SEQUENCE [LARGE SCALE GENOMIC DNA]</scope>
    <source>
        <strain evidence="2">Kyoto / Type A2</strain>
    </source>
</reference>
<gene>
    <name evidence="1" type="ordered locus">CLM_2604</name>
</gene>
<dbReference type="AlphaFoldDB" id="C1FRV5"/>
<evidence type="ECO:0000313" key="2">
    <source>
        <dbReference type="Proteomes" id="UP000001374"/>
    </source>
</evidence>
<dbReference type="KEGG" id="cby:CLM_2604"/>
<proteinExistence type="predicted"/>
<sequence length="41" mass="4891">MLDKKRISRTKAIIHKIGEQVKLSLKLLKFLMMMETILFLM</sequence>
<dbReference type="HOGENOM" id="CLU_3267868_0_0_9"/>
<dbReference type="Proteomes" id="UP000001374">
    <property type="component" value="Chromosome"/>
</dbReference>